<dbReference type="InterPro" id="IPR036291">
    <property type="entry name" value="NAD(P)-bd_dom_sf"/>
</dbReference>
<dbReference type="InterPro" id="IPR013149">
    <property type="entry name" value="ADH-like_C"/>
</dbReference>
<dbReference type="KEGG" id="mbd:MEBOL_003282"/>
<dbReference type="SMART" id="SM00829">
    <property type="entry name" value="PKS_ER"/>
    <property type="match status" value="1"/>
</dbReference>
<keyword evidence="5" id="KW-0560">Oxidoreductase</keyword>
<evidence type="ECO:0000256" key="3">
    <source>
        <dbReference type="ARBA" id="ARBA00022723"/>
    </source>
</evidence>
<dbReference type="InterPro" id="IPR011032">
    <property type="entry name" value="GroES-like_sf"/>
</dbReference>
<dbReference type="Pfam" id="PF08240">
    <property type="entry name" value="ADH_N"/>
    <property type="match status" value="1"/>
</dbReference>
<dbReference type="RefSeq" id="WP_095978354.1">
    <property type="nucleotide sequence ID" value="NZ_CP022163.1"/>
</dbReference>
<dbReference type="PANTHER" id="PTHR43350">
    <property type="entry name" value="NAD-DEPENDENT ALCOHOL DEHYDROGENASE"/>
    <property type="match status" value="1"/>
</dbReference>
<gene>
    <name evidence="8" type="ORF">MEBOL_003282</name>
</gene>
<dbReference type="Gene3D" id="3.90.180.10">
    <property type="entry name" value="Medium-chain alcohol dehydrogenases, catalytic domain"/>
    <property type="match status" value="1"/>
</dbReference>
<dbReference type="CDD" id="cd08278">
    <property type="entry name" value="benzyl_alcohol_DH"/>
    <property type="match status" value="1"/>
</dbReference>
<evidence type="ECO:0000256" key="6">
    <source>
        <dbReference type="RuleBase" id="RU361277"/>
    </source>
</evidence>
<evidence type="ECO:0000313" key="9">
    <source>
        <dbReference type="Proteomes" id="UP000217289"/>
    </source>
</evidence>
<comment type="similarity">
    <text evidence="2 6">Belongs to the zinc-containing alcohol dehydrogenase family.</text>
</comment>
<dbReference type="AlphaFoldDB" id="A0A250IF99"/>
<evidence type="ECO:0000313" key="8">
    <source>
        <dbReference type="EMBL" id="ATB29827.1"/>
    </source>
</evidence>
<feature type="domain" description="Enoyl reductase (ER)" evidence="7">
    <location>
        <begin position="14"/>
        <end position="365"/>
    </location>
</feature>
<dbReference type="SUPFAM" id="SSF51735">
    <property type="entry name" value="NAD(P)-binding Rossmann-fold domains"/>
    <property type="match status" value="1"/>
</dbReference>
<evidence type="ECO:0000256" key="1">
    <source>
        <dbReference type="ARBA" id="ARBA00001947"/>
    </source>
</evidence>
<comment type="cofactor">
    <cofactor evidence="1 6">
        <name>Zn(2+)</name>
        <dbReference type="ChEBI" id="CHEBI:29105"/>
    </cofactor>
</comment>
<dbReference type="InterPro" id="IPR002328">
    <property type="entry name" value="ADH_Zn_CS"/>
</dbReference>
<keyword evidence="9" id="KW-1185">Reference proteome</keyword>
<dbReference type="InterPro" id="IPR020843">
    <property type="entry name" value="ER"/>
</dbReference>
<evidence type="ECO:0000256" key="4">
    <source>
        <dbReference type="ARBA" id="ARBA00022833"/>
    </source>
</evidence>
<keyword evidence="4 6" id="KW-0862">Zinc</keyword>
<evidence type="ECO:0000256" key="5">
    <source>
        <dbReference type="ARBA" id="ARBA00023002"/>
    </source>
</evidence>
<dbReference type="GO" id="GO:0016616">
    <property type="term" value="F:oxidoreductase activity, acting on the CH-OH group of donors, NAD or NADP as acceptor"/>
    <property type="evidence" value="ECO:0007669"/>
    <property type="project" value="UniProtKB-ARBA"/>
</dbReference>
<protein>
    <submittedName>
        <fullName evidence="8">Alcohol dehydrogenase</fullName>
    </submittedName>
</protein>
<dbReference type="PANTHER" id="PTHR43350:SF21">
    <property type="entry name" value="S-NITROSOMYCOTHIOL REDUCTASE MSCR"/>
    <property type="match status" value="1"/>
</dbReference>
<proteinExistence type="inferred from homology"/>
<dbReference type="PROSITE" id="PS00059">
    <property type="entry name" value="ADH_ZINC"/>
    <property type="match status" value="1"/>
</dbReference>
<dbReference type="Gene3D" id="3.40.50.720">
    <property type="entry name" value="NAD(P)-binding Rossmann-like Domain"/>
    <property type="match status" value="1"/>
</dbReference>
<dbReference type="Pfam" id="PF00107">
    <property type="entry name" value="ADH_zinc_N"/>
    <property type="match status" value="1"/>
</dbReference>
<dbReference type="SUPFAM" id="SSF50129">
    <property type="entry name" value="GroES-like"/>
    <property type="match status" value="1"/>
</dbReference>
<dbReference type="EMBL" id="CP022163">
    <property type="protein sequence ID" value="ATB29827.1"/>
    <property type="molecule type" value="Genomic_DNA"/>
</dbReference>
<accession>A0A250IF99</accession>
<dbReference type="OrthoDB" id="9809185at2"/>
<sequence length="369" mass="39284">MPTMKAAVVRAKHGPFSLEDVELEEPRDNEVLVRITGVGLCHTDLAVRDQHMPVPLPAVLGHEGAGIVERVGRHVTGFVPGDPVVMSYASCGTCPNCQRGLNAYCPEIFPRNLSGGRLDGSSPHRDARGERIHGCFCAQSSFAEYALAPEDSLVKLPRDVPVHLMGPLGCSMQTGAGAILNALRPEPGSSLVIFGLGSVGLSALMAARVAGCAPLIAVDLLESRLALARELGATHCLSAREGDVVERVRALTGGEGTQYSLDCTGAPGVVRQAVESLRLTGVCGIIGLMPMGTEFTLDMNTVLHGRTLRGIVEGDSVPRRFIPRLVELWREGRFPLERLIQTWPLSRIDEAARASARGEVLKAVLMPGA</sequence>
<dbReference type="FunFam" id="3.40.50.720:FF:000003">
    <property type="entry name" value="S-(hydroxymethyl)glutathione dehydrogenase"/>
    <property type="match status" value="1"/>
</dbReference>
<name>A0A250IF99_9BACT</name>
<keyword evidence="3 6" id="KW-0479">Metal-binding</keyword>
<evidence type="ECO:0000256" key="2">
    <source>
        <dbReference type="ARBA" id="ARBA00008072"/>
    </source>
</evidence>
<dbReference type="GO" id="GO:0008270">
    <property type="term" value="F:zinc ion binding"/>
    <property type="evidence" value="ECO:0007669"/>
    <property type="project" value="InterPro"/>
</dbReference>
<dbReference type="Proteomes" id="UP000217289">
    <property type="component" value="Chromosome"/>
</dbReference>
<reference evidence="8 9" key="1">
    <citation type="submission" date="2017-06" db="EMBL/GenBank/DDBJ databases">
        <authorList>
            <person name="Kim H.J."/>
            <person name="Triplett B.A."/>
        </authorList>
    </citation>
    <scope>NUCLEOTIDE SEQUENCE [LARGE SCALE GENOMIC DNA]</scope>
    <source>
        <strain evidence="8 9">DSM 14713</strain>
    </source>
</reference>
<organism evidence="8 9">
    <name type="scientific">Melittangium boletus DSM 14713</name>
    <dbReference type="NCBI Taxonomy" id="1294270"/>
    <lineage>
        <taxon>Bacteria</taxon>
        <taxon>Pseudomonadati</taxon>
        <taxon>Myxococcota</taxon>
        <taxon>Myxococcia</taxon>
        <taxon>Myxococcales</taxon>
        <taxon>Cystobacterineae</taxon>
        <taxon>Archangiaceae</taxon>
        <taxon>Melittangium</taxon>
    </lineage>
</organism>
<evidence type="ECO:0000259" key="7">
    <source>
        <dbReference type="SMART" id="SM00829"/>
    </source>
</evidence>
<dbReference type="InterPro" id="IPR013154">
    <property type="entry name" value="ADH-like_N"/>
</dbReference>